<proteinExistence type="predicted"/>
<comment type="caution">
    <text evidence="2">The sequence shown here is derived from an EMBL/GenBank/DDBJ whole genome shotgun (WGS) entry which is preliminary data.</text>
</comment>
<feature type="chain" id="PRO_5021999786" evidence="1">
    <location>
        <begin position="21"/>
        <end position="120"/>
    </location>
</feature>
<evidence type="ECO:0000313" key="2">
    <source>
        <dbReference type="EMBL" id="TQV86529.1"/>
    </source>
</evidence>
<keyword evidence="1" id="KW-0732">Signal</keyword>
<dbReference type="Proteomes" id="UP000315439">
    <property type="component" value="Unassembled WGS sequence"/>
</dbReference>
<organism evidence="2 3">
    <name type="scientific">Aliikangiella coralliicola</name>
    <dbReference type="NCBI Taxonomy" id="2592383"/>
    <lineage>
        <taxon>Bacteria</taxon>
        <taxon>Pseudomonadati</taxon>
        <taxon>Pseudomonadota</taxon>
        <taxon>Gammaproteobacteria</taxon>
        <taxon>Oceanospirillales</taxon>
        <taxon>Pleioneaceae</taxon>
        <taxon>Aliikangiella</taxon>
    </lineage>
</organism>
<reference evidence="2 3" key="1">
    <citation type="submission" date="2019-07" db="EMBL/GenBank/DDBJ databases">
        <title>Draft genome for Aliikangiella sp. M105.</title>
        <authorList>
            <person name="Wang G."/>
        </authorList>
    </citation>
    <scope>NUCLEOTIDE SEQUENCE [LARGE SCALE GENOMIC DNA]</scope>
    <source>
        <strain evidence="2 3">M105</strain>
    </source>
</reference>
<protein>
    <submittedName>
        <fullName evidence="2">Uncharacterized protein</fullName>
    </submittedName>
</protein>
<dbReference type="EMBL" id="VIKS01000010">
    <property type="protein sequence ID" value="TQV86529.1"/>
    <property type="molecule type" value="Genomic_DNA"/>
</dbReference>
<sequence length="120" mass="13501">MNFKYLAIAAVSLLSLNVAAKEESHHHNFTKEVAAFHDVLAPLWHSPDGKQKQTDTCAKVAKLKKLATDIPQSEQLTKNLTALAETCNQDQKLFDKAFHHVHLAFHNISDAKKAHKKHKE</sequence>
<dbReference type="OrthoDB" id="9774177at2"/>
<dbReference type="RefSeq" id="WP_142932453.1">
    <property type="nucleotide sequence ID" value="NZ_ML660166.1"/>
</dbReference>
<gene>
    <name evidence="2" type="ORF">FLL46_16610</name>
</gene>
<keyword evidence="3" id="KW-1185">Reference proteome</keyword>
<name>A0A545UAP5_9GAMM</name>
<feature type="signal peptide" evidence="1">
    <location>
        <begin position="1"/>
        <end position="20"/>
    </location>
</feature>
<evidence type="ECO:0000256" key="1">
    <source>
        <dbReference type="SAM" id="SignalP"/>
    </source>
</evidence>
<evidence type="ECO:0000313" key="3">
    <source>
        <dbReference type="Proteomes" id="UP000315439"/>
    </source>
</evidence>
<dbReference type="AlphaFoldDB" id="A0A545UAP5"/>
<accession>A0A545UAP5</accession>